<dbReference type="InterPro" id="IPR002999">
    <property type="entry name" value="Tudor"/>
</dbReference>
<dbReference type="GO" id="GO:0042078">
    <property type="term" value="P:germ-line stem cell division"/>
    <property type="evidence" value="ECO:0007669"/>
    <property type="project" value="TreeGrafter"/>
</dbReference>
<feature type="compositionally biased region" description="Basic and acidic residues" evidence="8">
    <location>
        <begin position="343"/>
        <end position="353"/>
    </location>
</feature>
<feature type="region of interest" description="Disordered" evidence="8">
    <location>
        <begin position="333"/>
        <end position="353"/>
    </location>
</feature>
<feature type="region of interest" description="Disordered" evidence="8">
    <location>
        <begin position="410"/>
        <end position="429"/>
    </location>
</feature>
<dbReference type="InterPro" id="IPR035437">
    <property type="entry name" value="SNase_OB-fold_sf"/>
</dbReference>
<evidence type="ECO:0000313" key="11">
    <source>
        <dbReference type="RefSeq" id="XP_001356319.3"/>
    </source>
</evidence>
<evidence type="ECO:0000256" key="3">
    <source>
        <dbReference type="ARBA" id="ARBA00022741"/>
    </source>
</evidence>
<comment type="catalytic activity">
    <reaction evidence="7">
        <text>ATP + H2O = ADP + phosphate + H(+)</text>
        <dbReference type="Rhea" id="RHEA:13065"/>
        <dbReference type="ChEBI" id="CHEBI:15377"/>
        <dbReference type="ChEBI" id="CHEBI:15378"/>
        <dbReference type="ChEBI" id="CHEBI:30616"/>
        <dbReference type="ChEBI" id="CHEBI:43474"/>
        <dbReference type="ChEBI" id="CHEBI:456216"/>
        <dbReference type="EC" id="3.6.4.13"/>
    </reaction>
</comment>
<evidence type="ECO:0000256" key="6">
    <source>
        <dbReference type="ARBA" id="ARBA00022840"/>
    </source>
</evidence>
<keyword evidence="6" id="KW-0067">ATP-binding</keyword>
<proteinExistence type="predicted"/>
<evidence type="ECO:0000256" key="8">
    <source>
        <dbReference type="SAM" id="MobiDB-lite"/>
    </source>
</evidence>
<dbReference type="SUPFAM" id="SSF52540">
    <property type="entry name" value="P-loop containing nucleoside triphosphate hydrolases"/>
    <property type="match status" value="1"/>
</dbReference>
<dbReference type="InterPro" id="IPR027417">
    <property type="entry name" value="P-loop_NTPase"/>
</dbReference>
<dbReference type="RefSeq" id="XP_001356319.3">
    <property type="nucleotide sequence ID" value="XM_001356283.4"/>
</dbReference>
<dbReference type="EC" id="3.6.4.13" evidence="1"/>
<evidence type="ECO:0000256" key="7">
    <source>
        <dbReference type="ARBA" id="ARBA00047984"/>
    </source>
</evidence>
<evidence type="ECO:0000259" key="9">
    <source>
        <dbReference type="Pfam" id="PF00567"/>
    </source>
</evidence>
<evidence type="ECO:0000256" key="5">
    <source>
        <dbReference type="ARBA" id="ARBA00022806"/>
    </source>
</evidence>
<feature type="compositionally biased region" description="Polar residues" evidence="8">
    <location>
        <begin position="333"/>
        <end position="342"/>
    </location>
</feature>
<feature type="region of interest" description="Disordered" evidence="8">
    <location>
        <begin position="1199"/>
        <end position="1224"/>
    </location>
</feature>
<feature type="region of interest" description="Disordered" evidence="8">
    <location>
        <begin position="1445"/>
        <end position="1466"/>
    </location>
</feature>
<feature type="region of interest" description="Disordered" evidence="8">
    <location>
        <begin position="268"/>
        <end position="298"/>
    </location>
</feature>
<feature type="compositionally biased region" description="Acidic residues" evidence="8">
    <location>
        <begin position="1447"/>
        <end position="1466"/>
    </location>
</feature>
<feature type="domain" description="Tudor" evidence="9">
    <location>
        <begin position="995"/>
        <end position="1060"/>
    </location>
</feature>
<accession>A0A6I8UJ71</accession>
<keyword evidence="2" id="KW-0677">Repeat</keyword>
<keyword evidence="4" id="KW-0378">Hydrolase</keyword>
<evidence type="ECO:0000256" key="4">
    <source>
        <dbReference type="ARBA" id="ARBA00022801"/>
    </source>
</evidence>
<dbReference type="PANTHER" id="PTHR22655:SF2">
    <property type="entry name" value="ATP-DEPENDENT RNA HELICASE TDRD12-RELATED"/>
    <property type="match status" value="1"/>
</dbReference>
<name>A0A6I8UJ71_DROPS</name>
<evidence type="ECO:0000256" key="2">
    <source>
        <dbReference type="ARBA" id="ARBA00022737"/>
    </source>
</evidence>
<sequence length="1466" mass="164060">MFNGNLSKLEENPRCQGNRILITHYVSPQQFWYISAKDVEACSALVRQMELQLLEHCRPVNQRTSYCEFLEVIVRYMLGSPPKLLRGVIRKRKGEEYLVFALDYGFTINCTARDLWLLPENLNKKFYDVQMGGVAFITPYNGSTWTKAALSVFGQKLEEAHLLFLDIKYQGPMNENFGTLWINSNGQSGQAVDAVVYLEERQYGRRENSSNMPPYLDPLSFDLADINDVELKAGLRATKIIQLVAAAPPLAIEQNRADCSKALSNTEVRVERNPIRQTSTSNQNYQKRRSQQCPSKDPMKLDRLLQLRSEQPIPDAARRLSKVSGLDGNSVQTALISGSSQKENLEENVEKRNQMEAHGKLGKESPDRAGPQLASLADRLKGLKLTSRPSMSEGSPSRYSGLLASQETIHTNNQRSEPSEPRSSFLTASPSAQDMVTRILFKGDATAGKAEGAQPKLFQRINVSLASRVLTHSYQPSVSVDVARNLSEAALGKEIESVLQKLNYRTPLSTQCFAWPHLMKGNSLLLVNASGTGRSWCYLPALCSLVMRSMEADGESFKRGPVAVLLTESSVNAKMLANHCSLLMQDFQTPFFKVVNTHDQSEVDVVSMLLGSCGVLVSTLANLNALMDYKRKGLPLFDPACLKHVVLDDYDRMQLAAPHLLNDVINRLRRLLPSKIQLVLVAKHWHELAFQKLLQWTPTNLLIFGDFLEAAVYGGVNLTMCVGQSQKKAAQLLKFLASQTPPQKRTIIFCNSQEEMVQLRNVLVGAGHQCLTISKAHAQEPHELLLVYDDNQLQLRERNKELLVHFSLPESWSKFALRFHVMADRVPNRLAEPLVPPPTIASHVMLDESNSLYGPSLLRFLNVHGLSTDNLSEQLSFFQPKGECTLRQEIMRQHLLKADTQSSSNPCQQSEALVRQHLLKADAQSSSNPCQQSEALVRCRLCKIYDPVHMALWPTEYMLAGTTAWVEAPFPASRWIAEVEMSVGPSSKQHHPVRVSDVCIVHHQGLHKRVRVIDIPTEQSVTVQLMDHGTELIQIRPWHLLECDAKFTALPLLAMDVKLSCVEPAAGQASWSPESLKWVHDTFHGLQDGQHILITVDFSMLDVVYVKEIALIEECPSLRTSVYRSVLRKELIARGFGKLATKSIDQGPPAPLSCRGLASISEKVKPQVNKEVTKTDIKEDQVKVAIADAKDIVTMEASSSALEEQNKTLEKADCPSNPPTVDPILDGSQRAFLELLRGELANENSSSAETRRFLQSIVAGDEGEGSMAPTETAKTIEIPEPSPIRCVDDASPRTSVQEPSKDQVMKALQCAKTVGETTAWPMVKWHQTLSQIELIFEQKVSEYELFVRGNFLSYFVSETSPPQRCFMNLLGDVRIASEKQHGYSLHVKLSKVGSLFYWPTLLNSLYTQQHSHWLSYDVERAKEPPSPMGLLLWERHMRHVCTNVESTTEEDSVDSDLSDTAEFDDI</sequence>
<dbReference type="Pfam" id="PF00567">
    <property type="entry name" value="TUDOR"/>
    <property type="match status" value="2"/>
</dbReference>
<dbReference type="Proteomes" id="UP000001819">
    <property type="component" value="Chromosome 4"/>
</dbReference>
<feature type="compositionally biased region" description="Polar residues" evidence="8">
    <location>
        <begin position="275"/>
        <end position="285"/>
    </location>
</feature>
<keyword evidence="5 11" id="KW-0347">Helicase</keyword>
<evidence type="ECO:0000256" key="1">
    <source>
        <dbReference type="ARBA" id="ARBA00012552"/>
    </source>
</evidence>
<dbReference type="Gene3D" id="3.40.50.300">
    <property type="entry name" value="P-loop containing nucleotide triphosphate hydrolases"/>
    <property type="match status" value="1"/>
</dbReference>
<dbReference type="Gene3D" id="2.40.50.90">
    <property type="match status" value="1"/>
</dbReference>
<dbReference type="PANTHER" id="PTHR22655">
    <property type="entry name" value="ATP-DEPENDENT RNA HELICASE TDRD12-RELATED"/>
    <property type="match status" value="1"/>
</dbReference>
<dbReference type="ExpressionAtlas" id="A0A6I8UJ71">
    <property type="expression patterns" value="baseline"/>
</dbReference>
<dbReference type="SUPFAM" id="SSF63748">
    <property type="entry name" value="Tudor/PWWP/MBT"/>
    <property type="match status" value="1"/>
</dbReference>
<protein>
    <recommendedName>
        <fullName evidence="1">RNA helicase</fullName>
        <ecNumber evidence="1">3.6.4.13</ecNumber>
    </recommendedName>
</protein>
<keyword evidence="3" id="KW-0547">Nucleotide-binding</keyword>
<dbReference type="Gene3D" id="2.30.30.140">
    <property type="match status" value="1"/>
</dbReference>
<dbReference type="GO" id="GO:0005737">
    <property type="term" value="C:cytoplasm"/>
    <property type="evidence" value="ECO:0007669"/>
    <property type="project" value="UniProtKB-ARBA"/>
</dbReference>
<reference evidence="11" key="1">
    <citation type="submission" date="2025-08" db="UniProtKB">
        <authorList>
            <consortium name="RefSeq"/>
        </authorList>
    </citation>
    <scope>IDENTIFICATION</scope>
    <source>
        <strain evidence="11">MV-25-SWS-2005</strain>
        <tissue evidence="11">Whole body</tissue>
    </source>
</reference>
<dbReference type="FunCoup" id="A0A6I8UJ71">
    <property type="interactions" value="7"/>
</dbReference>
<feature type="domain" description="Tudor" evidence="9">
    <location>
        <begin position="20"/>
        <end position="127"/>
    </location>
</feature>
<dbReference type="InParanoid" id="A0A6I8UJ71"/>
<dbReference type="KEGG" id="dpo:4817219"/>
<dbReference type="GO" id="GO:0003724">
    <property type="term" value="F:RNA helicase activity"/>
    <property type="evidence" value="ECO:0007669"/>
    <property type="project" value="UniProtKB-EC"/>
</dbReference>
<dbReference type="GO" id="GO:0016787">
    <property type="term" value="F:hydrolase activity"/>
    <property type="evidence" value="ECO:0007669"/>
    <property type="project" value="UniProtKB-KW"/>
</dbReference>
<evidence type="ECO:0000313" key="10">
    <source>
        <dbReference type="Proteomes" id="UP000001819"/>
    </source>
</evidence>
<organism evidence="10 11">
    <name type="scientific">Drosophila pseudoobscura pseudoobscura</name>
    <name type="common">Fruit fly</name>
    <dbReference type="NCBI Taxonomy" id="46245"/>
    <lineage>
        <taxon>Eukaryota</taxon>
        <taxon>Metazoa</taxon>
        <taxon>Ecdysozoa</taxon>
        <taxon>Arthropoda</taxon>
        <taxon>Hexapoda</taxon>
        <taxon>Insecta</taxon>
        <taxon>Pterygota</taxon>
        <taxon>Neoptera</taxon>
        <taxon>Endopterygota</taxon>
        <taxon>Diptera</taxon>
        <taxon>Brachycera</taxon>
        <taxon>Muscomorpha</taxon>
        <taxon>Ephydroidea</taxon>
        <taxon>Drosophilidae</taxon>
        <taxon>Drosophila</taxon>
        <taxon>Sophophora</taxon>
    </lineage>
</organism>
<feature type="compositionally biased region" description="Basic and acidic residues" evidence="8">
    <location>
        <begin position="1204"/>
        <end position="1213"/>
    </location>
</feature>
<gene>
    <name evidence="11" type="primary">SoYb</name>
</gene>
<keyword evidence="10" id="KW-1185">Reference proteome</keyword>
<dbReference type="GO" id="GO:0005524">
    <property type="term" value="F:ATP binding"/>
    <property type="evidence" value="ECO:0007669"/>
    <property type="project" value="UniProtKB-KW"/>
</dbReference>